<dbReference type="InterPro" id="IPR012337">
    <property type="entry name" value="RNaseH-like_sf"/>
</dbReference>
<reference evidence="3" key="1">
    <citation type="submission" date="2018-02" db="EMBL/GenBank/DDBJ databases">
        <authorList>
            <person name="Cohen D.B."/>
            <person name="Kent A.D."/>
        </authorList>
    </citation>
    <scope>NUCLEOTIDE SEQUENCE</scope>
</reference>
<dbReference type="Gene3D" id="3.30.70.270">
    <property type="match status" value="3"/>
</dbReference>
<protein>
    <recommendedName>
        <fullName evidence="2">Integrase catalytic domain-containing protein</fullName>
    </recommendedName>
</protein>
<feature type="region of interest" description="Disordered" evidence="1">
    <location>
        <begin position="654"/>
        <end position="679"/>
    </location>
</feature>
<accession>A0A2N9GR32</accession>
<dbReference type="PANTHER" id="PTHR37984:SF5">
    <property type="entry name" value="PROTEIN NYNRIN-LIKE"/>
    <property type="match status" value="1"/>
</dbReference>
<dbReference type="EMBL" id="OIVN01002262">
    <property type="protein sequence ID" value="SPD02102.1"/>
    <property type="molecule type" value="Genomic_DNA"/>
</dbReference>
<dbReference type="Gene3D" id="3.10.10.10">
    <property type="entry name" value="HIV Type 1 Reverse Transcriptase, subunit A, domain 1"/>
    <property type="match status" value="1"/>
</dbReference>
<dbReference type="GO" id="GO:0003676">
    <property type="term" value="F:nucleic acid binding"/>
    <property type="evidence" value="ECO:0007669"/>
    <property type="project" value="InterPro"/>
</dbReference>
<dbReference type="CDD" id="cd01647">
    <property type="entry name" value="RT_LTR"/>
    <property type="match status" value="1"/>
</dbReference>
<evidence type="ECO:0000313" key="3">
    <source>
        <dbReference type="EMBL" id="SPD02102.1"/>
    </source>
</evidence>
<dbReference type="PROSITE" id="PS50994">
    <property type="entry name" value="INTEGRASE"/>
    <property type="match status" value="1"/>
</dbReference>
<evidence type="ECO:0000256" key="1">
    <source>
        <dbReference type="SAM" id="MobiDB-lite"/>
    </source>
</evidence>
<sequence>MAGETSGPGPSEQEIRMVALERKFDELLSFVQLIAKRNTDDENQRKEDDKDTSEAEPEGHSNTNATPPRPPTPPKPEGKDSQLDSKIDSLEEKIRLIQGLNSFGNTDFSSMSWFPNMTVPPKFKAPEFEKYNGRGDPMIHLQMYCRKMAPYADNEPLLIQTFQDTLTGNAAEWYSQLKKISHWKELADTFLAQYGFNSQIAPDRFDPSEGWRKKSNETFREYAQRWREKAARARPPLDEREMIKIFVDTLKNPYFDRMMGLQMQFFVDLIPVGDRIEDALKTKKIVDMTALMALAEQAAKKAPTKRKEGDVQMIGRNNGRPRQVLPTFTMQPIQPRPIQAPAPTQAPAPAPAPQMPAKAGRKTNPMTTEKSLISPIVPKPYNGPQRRDFNPNSACDFHFGEVGHTVENCGQLRHRVQDLIDHGVLKFEGLPNITTNPLPKHPEGGVNMVEVEEGNEESIAWRRLFYTLEKQKHITPLDAPPGPSTGDSCEYHSGARGHSLDCCEEFKKKVTDLMENGIEINLDDIVEDEMDLDNLQDEEADWGYFMEDDTDEWRDVDLTEFFQFPYLIVPPGFVTPEFEIFLRGWGSGGPFAKLRNLTGWDDLVRVFLERYRFNPHSILEYLGLKKDEEPYIIPDPGSKVKVIVEIKEESDVSSLPALAEREEEEPSQDHHHQAVSSSPPLLLKKKTLALWITRKTSNDPHVSKIDNKTDCSLDNIDNSDEEIELPSDILEALERQDEGSKPNIEELEIVNLANEGEEPREVKIGTRCAAEQKEALIALQNASPSKQALRRMKPEVILKIKEEVEKQLKAGFLSTVTYSDWVANIVPVPKKDGKVRMCVDYRDLNRASPKDNFPLPHIDTLVDNTATNVVFSFMDGFSGYNQIKMAEEDKSKTAFVTHWGTFVYDVMPFGLKNAGATYQRAMTYANLFQRLKKYQLRLNPNKCAFGVTSGKLLGFIVSGRGIEIDPAKVQAIRSMPAPRTEKEIRSFLGRINYIARFIAQLTGNLRASVQVAEKRCEDKDVPSFYTSQSKKHPWAACWDNKTRLGRRSRQSTILARSSRSQETRYLLVEKTCCALGLGLQEAETVHALLHHLVGIPNGPDQAIKGQAIADYLADYPSEQLELNGLRVPRRRLSQTNGEWQARDPKLIPYQRYISRLVPKFKYVTFTYTPRAHNHFADALATLASLIKLVEGDDVRPLRIETRDIPAYCVCIEECMNVEAEIDDKPWYYDIKRFIQDREYPSRATENEKKYIRRMAFQFFLERRDSASNGHEFILVAIDYFTKWVEACSFKNVTQVAVTRFVKNNIICRYGMPEMLITDNASNLNNRMMDQLCQQFKIQHHNSAPYRPKMNGAVEAANKNVKKILSKMTETYKDWHEHLPYALCAYRTSVRTSVGATPYSLVYGMEAVLPVEVEIPSLRILSQTQLEEAEWAQAPLYQRRIERAYNKKARPRTFQPGDLVLKKRNMALSDPRGKFAPSYEGPYVVKKAFSGGAIILADMDGEEFRSPINSDSVIKYHV</sequence>
<name>A0A2N9GR32_FAGSY</name>
<dbReference type="InterPro" id="IPR043502">
    <property type="entry name" value="DNA/RNA_pol_sf"/>
</dbReference>
<gene>
    <name evidence="3" type="ORF">FSB_LOCUS29984</name>
</gene>
<feature type="region of interest" description="Disordered" evidence="1">
    <location>
        <begin position="301"/>
        <end position="383"/>
    </location>
</feature>
<dbReference type="Gene3D" id="3.30.420.10">
    <property type="entry name" value="Ribonuclease H-like superfamily/Ribonuclease H"/>
    <property type="match status" value="2"/>
</dbReference>
<dbReference type="InterPro" id="IPR001584">
    <property type="entry name" value="Integrase_cat-core"/>
</dbReference>
<dbReference type="SUPFAM" id="SSF53098">
    <property type="entry name" value="Ribonuclease H-like"/>
    <property type="match status" value="1"/>
</dbReference>
<organism evidence="3">
    <name type="scientific">Fagus sylvatica</name>
    <name type="common">Beechnut</name>
    <dbReference type="NCBI Taxonomy" id="28930"/>
    <lineage>
        <taxon>Eukaryota</taxon>
        <taxon>Viridiplantae</taxon>
        <taxon>Streptophyta</taxon>
        <taxon>Embryophyta</taxon>
        <taxon>Tracheophyta</taxon>
        <taxon>Spermatophyta</taxon>
        <taxon>Magnoliopsida</taxon>
        <taxon>eudicotyledons</taxon>
        <taxon>Gunneridae</taxon>
        <taxon>Pentapetalae</taxon>
        <taxon>rosids</taxon>
        <taxon>fabids</taxon>
        <taxon>Fagales</taxon>
        <taxon>Fagaceae</taxon>
        <taxon>Fagus</taxon>
    </lineage>
</organism>
<feature type="compositionally biased region" description="Pro residues" evidence="1">
    <location>
        <begin position="334"/>
        <end position="354"/>
    </location>
</feature>
<evidence type="ECO:0000259" key="2">
    <source>
        <dbReference type="PROSITE" id="PS50994"/>
    </source>
</evidence>
<dbReference type="InterPro" id="IPR050951">
    <property type="entry name" value="Retrovirus_Pol_polyprotein"/>
</dbReference>
<proteinExistence type="predicted"/>
<dbReference type="InterPro" id="IPR043128">
    <property type="entry name" value="Rev_trsase/Diguanyl_cyclase"/>
</dbReference>
<feature type="domain" description="Integrase catalytic" evidence="2">
    <location>
        <begin position="1221"/>
        <end position="1405"/>
    </location>
</feature>
<dbReference type="PANTHER" id="PTHR37984">
    <property type="entry name" value="PROTEIN CBG26694"/>
    <property type="match status" value="1"/>
</dbReference>
<dbReference type="InterPro" id="IPR000477">
    <property type="entry name" value="RT_dom"/>
</dbReference>
<dbReference type="GO" id="GO:0015074">
    <property type="term" value="P:DNA integration"/>
    <property type="evidence" value="ECO:0007669"/>
    <property type="project" value="InterPro"/>
</dbReference>
<dbReference type="InterPro" id="IPR036397">
    <property type="entry name" value="RNaseH_sf"/>
</dbReference>
<dbReference type="Pfam" id="PF00078">
    <property type="entry name" value="RVT_1"/>
    <property type="match status" value="1"/>
</dbReference>
<dbReference type="Pfam" id="PF00665">
    <property type="entry name" value="rve"/>
    <property type="match status" value="1"/>
</dbReference>
<feature type="compositionally biased region" description="Basic and acidic residues" evidence="1">
    <location>
        <begin position="37"/>
        <end position="59"/>
    </location>
</feature>
<dbReference type="SUPFAM" id="SSF56672">
    <property type="entry name" value="DNA/RNA polymerases"/>
    <property type="match status" value="1"/>
</dbReference>
<feature type="region of interest" description="Disordered" evidence="1">
    <location>
        <begin position="35"/>
        <end position="83"/>
    </location>
</feature>